<sequence length="510" mass="59010">MSINSGETFDRQPVIDLSSHNLGSRLNDSFPNSMNAAYTSGLDQHISSNELLIRRNYNQSSSHESPPSGVTIPSGERLLLSPYEEELYLRSLRLNKVPSNNAIPTVTMLAEDGKPKSKSAVPLPYMQDFEQFQAEQEKNHLRRKQQSDENDSWLDAFTKWSKYSSGKFKRGIKHSKPLKRTHSSIRRKDFTVNSEYQKYNKQGKFIFHKGFSARNNSNNSIQRKYSVKTHRRMRSRFKNEQELMSYMRYINISELDITEVVNDDYIRMFFLAKNSLKSLVSVHPPINSFRVPLNQYNEILRKVSKRKITSPNLVKRPSISRKLSAKNRRVCRSSTAPIIRKSFAERLNPELYDVWNSYLKAIITKRIELRLSCLLSEDMSSLVSSLDSPPIIRVTTAPEMEQGTSTNPIIIDDDNDKDEDDEDEDNLYQSSAYQNPTYNQITRTLHQYDVSDNDSEINSRPTTSVFSIRQSMTSADQNRQSFFFPPDDPRMHKIDEEKSIHSITSRNTIN</sequence>
<proteinExistence type="predicted"/>
<dbReference type="EMBL" id="CP015057">
    <property type="protein sequence ID" value="QGN16127.1"/>
    <property type="molecule type" value="Genomic_DNA"/>
</dbReference>
<reference evidence="2 3" key="1">
    <citation type="submission" date="2016-03" db="EMBL/GenBank/DDBJ databases">
        <title>How can Kluyveromyces marxianus grow so fast - potential evolutionary course in Saccharomyces Complex revealed by comparative genomics.</title>
        <authorList>
            <person name="Mo W."/>
            <person name="Lu W."/>
            <person name="Yang X."/>
            <person name="Qi J."/>
            <person name="Lv H."/>
        </authorList>
    </citation>
    <scope>NUCLEOTIDE SEQUENCE [LARGE SCALE GENOMIC DNA]</scope>
    <source>
        <strain evidence="2 3">FIM1</strain>
    </source>
</reference>
<feature type="compositionally biased region" description="Acidic residues" evidence="1">
    <location>
        <begin position="411"/>
        <end position="426"/>
    </location>
</feature>
<keyword evidence="3" id="KW-1185">Reference proteome</keyword>
<evidence type="ECO:0000313" key="3">
    <source>
        <dbReference type="Proteomes" id="UP000422736"/>
    </source>
</evidence>
<protein>
    <submittedName>
        <fullName evidence="2">Protein NIS1</fullName>
    </submittedName>
</protein>
<dbReference type="Proteomes" id="UP000422736">
    <property type="component" value="Chromosome 4"/>
</dbReference>
<organism evidence="2 3">
    <name type="scientific">Kluyveromyces marxianus</name>
    <name type="common">Yeast</name>
    <name type="synonym">Candida kefyr</name>
    <dbReference type="NCBI Taxonomy" id="4911"/>
    <lineage>
        <taxon>Eukaryota</taxon>
        <taxon>Fungi</taxon>
        <taxon>Dikarya</taxon>
        <taxon>Ascomycota</taxon>
        <taxon>Saccharomycotina</taxon>
        <taxon>Saccharomycetes</taxon>
        <taxon>Saccharomycetales</taxon>
        <taxon>Saccharomycetaceae</taxon>
        <taxon>Kluyveromyces</taxon>
    </lineage>
</organism>
<reference evidence="2 3" key="2">
    <citation type="submission" date="2019-11" db="EMBL/GenBank/DDBJ databases">
        <authorList>
            <person name="Lu H."/>
        </authorList>
    </citation>
    <scope>NUCLEOTIDE SEQUENCE [LARGE SCALE GENOMIC DNA]</scope>
    <source>
        <strain evidence="2 3">FIM1</strain>
    </source>
</reference>
<feature type="region of interest" description="Disordered" evidence="1">
    <location>
        <begin position="397"/>
        <end position="434"/>
    </location>
</feature>
<gene>
    <name evidence="2" type="primary">NIS1</name>
    <name evidence="2" type="ORF">FIM1_2828</name>
</gene>
<evidence type="ECO:0000313" key="2">
    <source>
        <dbReference type="EMBL" id="QGN16127.1"/>
    </source>
</evidence>
<name>A0ABX6EVQ6_KLUMA</name>
<accession>A0ABX6EVQ6</accession>
<evidence type="ECO:0000256" key="1">
    <source>
        <dbReference type="SAM" id="MobiDB-lite"/>
    </source>
</evidence>